<dbReference type="RefSeq" id="WP_189659276.1">
    <property type="nucleotide sequence ID" value="NZ_BMZW01000056.1"/>
</dbReference>
<evidence type="ECO:0000313" key="1">
    <source>
        <dbReference type="EMBL" id="GFZ62930.1"/>
    </source>
</evidence>
<dbReference type="InterPro" id="IPR021508">
    <property type="entry name" value="Gp17-like"/>
</dbReference>
<protein>
    <recommendedName>
        <fullName evidence="3">DUF3168 domain-containing protein</fullName>
    </recommendedName>
</protein>
<comment type="caution">
    <text evidence="1">The sequence shown here is derived from an EMBL/GenBank/DDBJ whole genome shotgun (WGS) entry which is preliminary data.</text>
</comment>
<evidence type="ECO:0000313" key="2">
    <source>
        <dbReference type="Proteomes" id="UP000630864"/>
    </source>
</evidence>
<dbReference type="EMBL" id="BMZW01000056">
    <property type="protein sequence ID" value="GFZ62930.1"/>
    <property type="molecule type" value="Genomic_DNA"/>
</dbReference>
<evidence type="ECO:0008006" key="3">
    <source>
        <dbReference type="Google" id="ProtNLM"/>
    </source>
</evidence>
<gene>
    <name evidence="1" type="ORF">PSE10A_54410</name>
</gene>
<accession>A0A9P3EFI1</accession>
<proteinExistence type="predicted"/>
<dbReference type="Proteomes" id="UP000630864">
    <property type="component" value="Unassembled WGS sequence"/>
</dbReference>
<name>A0A9P3EFI1_PSEA0</name>
<reference evidence="1" key="1">
    <citation type="submission" date="2020-09" db="EMBL/GenBank/DDBJ databases">
        <title>Pseudomonas syringae pv. eriobotryae genome sequence causing loquat canker disease.</title>
        <authorList>
            <person name="Fukuda S."/>
            <person name="Tashiro H."/>
            <person name="Nagano Y."/>
        </authorList>
    </citation>
    <scope>NUCLEOTIDE SEQUENCE</scope>
    <source>
        <strain evidence="1">AM001</strain>
    </source>
</reference>
<organism evidence="1 2">
    <name type="scientific">Pseudomonas amygdali pv. eriobotryae</name>
    <dbReference type="NCBI Taxonomy" id="129137"/>
    <lineage>
        <taxon>Bacteria</taxon>
        <taxon>Pseudomonadati</taxon>
        <taxon>Pseudomonadota</taxon>
        <taxon>Gammaproteobacteria</taxon>
        <taxon>Pseudomonadales</taxon>
        <taxon>Pseudomonadaceae</taxon>
        <taxon>Pseudomonas</taxon>
        <taxon>Pseudomonas amygdali</taxon>
    </lineage>
</organism>
<sequence>MYAPIFAVCAADPGVRDVLGINPTRLYPFGTAPKDVAKPYAVWQLIAGGPLNRLSGRADIDSHRLQIDVYGETPDSSRQAAEAIRFAIELHCNISSFNGESQDSQTLNYRSSFDVAWLVER</sequence>
<dbReference type="AlphaFoldDB" id="A0A9P3EFI1"/>
<dbReference type="Pfam" id="PF11367">
    <property type="entry name" value="Tail_completion_gp17"/>
    <property type="match status" value="1"/>
</dbReference>